<dbReference type="GO" id="GO:0006508">
    <property type="term" value="P:proteolysis"/>
    <property type="evidence" value="ECO:0007669"/>
    <property type="project" value="UniProtKB-KW"/>
</dbReference>
<evidence type="ECO:0000256" key="5">
    <source>
        <dbReference type="SAM" id="MobiDB-lite"/>
    </source>
</evidence>
<evidence type="ECO:0000256" key="2">
    <source>
        <dbReference type="ARBA" id="ARBA00022670"/>
    </source>
</evidence>
<reference evidence="7" key="2">
    <citation type="submission" date="2021-09" db="EMBL/GenBank/DDBJ databases">
        <authorList>
            <person name="Gilroy R."/>
        </authorList>
    </citation>
    <scope>NUCLEOTIDE SEQUENCE</scope>
    <source>
        <strain evidence="7">4100</strain>
    </source>
</reference>
<dbReference type="InterPro" id="IPR051202">
    <property type="entry name" value="Peptidase_C40"/>
</dbReference>
<keyword evidence="3" id="KW-0378">Hydrolase</keyword>
<dbReference type="Gene3D" id="3.90.1720.10">
    <property type="entry name" value="endopeptidase domain like (from Nostoc punctiforme)"/>
    <property type="match status" value="1"/>
</dbReference>
<dbReference type="PROSITE" id="PS51257">
    <property type="entry name" value="PROKAR_LIPOPROTEIN"/>
    <property type="match status" value="1"/>
</dbReference>
<comment type="caution">
    <text evidence="7">The sequence shown here is derived from an EMBL/GenBank/DDBJ whole genome shotgun (WGS) entry which is preliminary data.</text>
</comment>
<sequence>MKSVLKMVASVTVVIGTLSLGACSSSKQVSKTATHRPSKPASVKDIDIASMTKTEKSLVKEATAWLGTPYKYGGNTRSGVDCSGLVYHVFLNALDIKLPRNSRKQHEFCRKISKKDLATGDLVFFATTRGSKKVSHVGLYVGDGKMIHASTSRGVVCQNLSDDYYTRTFVGAGRVDSFASINKSKKSKPSKQKPQQDASPAPQPSVDEATPSPVPTVHIDDIDKVLKAGQPQSEPVKVDEPKDAPATTTTEPAPRVQEPLTPVRTAEPVPQASPDNADDGDDARSAVLRNLPDLR</sequence>
<feature type="compositionally biased region" description="Low complexity" evidence="5">
    <location>
        <begin position="244"/>
        <end position="254"/>
    </location>
</feature>
<dbReference type="Proteomes" id="UP000711407">
    <property type="component" value="Unassembled WGS sequence"/>
</dbReference>
<feature type="domain" description="NlpC/P60" evidence="6">
    <location>
        <begin position="52"/>
        <end position="176"/>
    </location>
</feature>
<organism evidence="7 8">
    <name type="scientific">Candidatus Amulumruptor caecigallinarius</name>
    <dbReference type="NCBI Taxonomy" id="2109911"/>
    <lineage>
        <taxon>Bacteria</taxon>
        <taxon>Pseudomonadati</taxon>
        <taxon>Bacteroidota</taxon>
        <taxon>Bacteroidia</taxon>
        <taxon>Bacteroidales</taxon>
        <taxon>Muribaculaceae</taxon>
        <taxon>Candidatus Amulumruptor</taxon>
    </lineage>
</organism>
<name>A0A921EBD0_9BACT</name>
<dbReference type="PANTHER" id="PTHR47053">
    <property type="entry name" value="MUREIN DD-ENDOPEPTIDASE MEPH-RELATED"/>
    <property type="match status" value="1"/>
</dbReference>
<dbReference type="GO" id="GO:0008234">
    <property type="term" value="F:cysteine-type peptidase activity"/>
    <property type="evidence" value="ECO:0007669"/>
    <property type="project" value="UniProtKB-KW"/>
</dbReference>
<evidence type="ECO:0000256" key="3">
    <source>
        <dbReference type="ARBA" id="ARBA00022801"/>
    </source>
</evidence>
<keyword evidence="2" id="KW-0645">Protease</keyword>
<dbReference type="Pfam" id="PF00877">
    <property type="entry name" value="NLPC_P60"/>
    <property type="match status" value="1"/>
</dbReference>
<reference evidence="7" key="1">
    <citation type="journal article" date="2021" name="PeerJ">
        <title>Extensive microbial diversity within the chicken gut microbiome revealed by metagenomics and culture.</title>
        <authorList>
            <person name="Gilroy R."/>
            <person name="Ravi A."/>
            <person name="Getino M."/>
            <person name="Pursley I."/>
            <person name="Horton D.L."/>
            <person name="Alikhan N.F."/>
            <person name="Baker D."/>
            <person name="Gharbi K."/>
            <person name="Hall N."/>
            <person name="Watson M."/>
            <person name="Adriaenssens E.M."/>
            <person name="Foster-Nyarko E."/>
            <person name="Jarju S."/>
            <person name="Secka A."/>
            <person name="Antonio M."/>
            <person name="Oren A."/>
            <person name="Chaudhuri R.R."/>
            <person name="La Ragione R."/>
            <person name="Hildebrand F."/>
            <person name="Pallen M.J."/>
        </authorList>
    </citation>
    <scope>NUCLEOTIDE SEQUENCE</scope>
    <source>
        <strain evidence="7">4100</strain>
    </source>
</reference>
<protein>
    <submittedName>
        <fullName evidence="7">NlpC/P60 family protein</fullName>
    </submittedName>
</protein>
<evidence type="ECO:0000313" key="7">
    <source>
        <dbReference type="EMBL" id="HJE39667.1"/>
    </source>
</evidence>
<feature type="region of interest" description="Disordered" evidence="5">
    <location>
        <begin position="181"/>
        <end position="295"/>
    </location>
</feature>
<proteinExistence type="inferred from homology"/>
<dbReference type="EMBL" id="DYXT01000040">
    <property type="protein sequence ID" value="HJE39667.1"/>
    <property type="molecule type" value="Genomic_DNA"/>
</dbReference>
<keyword evidence="4" id="KW-0788">Thiol protease</keyword>
<dbReference type="PROSITE" id="PS51935">
    <property type="entry name" value="NLPC_P60"/>
    <property type="match status" value="1"/>
</dbReference>
<dbReference type="AlphaFoldDB" id="A0A921EBD0"/>
<evidence type="ECO:0000256" key="1">
    <source>
        <dbReference type="ARBA" id="ARBA00007074"/>
    </source>
</evidence>
<evidence type="ECO:0000313" key="8">
    <source>
        <dbReference type="Proteomes" id="UP000711407"/>
    </source>
</evidence>
<gene>
    <name evidence="7" type="ORF">K8V47_07940</name>
</gene>
<dbReference type="SUPFAM" id="SSF54001">
    <property type="entry name" value="Cysteine proteinases"/>
    <property type="match status" value="1"/>
</dbReference>
<dbReference type="InterPro" id="IPR000064">
    <property type="entry name" value="NLP_P60_dom"/>
</dbReference>
<evidence type="ECO:0000259" key="6">
    <source>
        <dbReference type="PROSITE" id="PS51935"/>
    </source>
</evidence>
<accession>A0A921EBD0</accession>
<evidence type="ECO:0000256" key="4">
    <source>
        <dbReference type="ARBA" id="ARBA00022807"/>
    </source>
</evidence>
<comment type="similarity">
    <text evidence="1">Belongs to the peptidase C40 family.</text>
</comment>
<dbReference type="PANTHER" id="PTHR47053:SF1">
    <property type="entry name" value="MUREIN DD-ENDOPEPTIDASE MEPH-RELATED"/>
    <property type="match status" value="1"/>
</dbReference>
<dbReference type="InterPro" id="IPR038765">
    <property type="entry name" value="Papain-like_cys_pep_sf"/>
</dbReference>